<evidence type="ECO:0000313" key="1">
    <source>
        <dbReference type="EMBL" id="EMD91827.1"/>
    </source>
</evidence>
<gene>
    <name evidence="1" type="ORF">COCHEDRAFT_1101633</name>
</gene>
<name>M2UVI6_COCH5</name>
<dbReference type="EMBL" id="KB445576">
    <property type="protein sequence ID" value="EMD91827.1"/>
    <property type="molecule type" value="Genomic_DNA"/>
</dbReference>
<dbReference type="Proteomes" id="UP000016936">
    <property type="component" value="Unassembled WGS sequence"/>
</dbReference>
<sequence>MGLASRIRLRFRGRVHVVVVVVVVRCGGDEHSPPFAGEGARLGAGHPIRAADEIALACASQRRHGWPLANASHPLRAGVVVVVCPRIARRAAETPRAPRRQAVRLRALRSVSRPHPLTSTTPATAHVKLEPERATHARLARLTRLMPAVHLHARHRTQDTLMSSIPT</sequence>
<organism evidence="1 2">
    <name type="scientific">Cochliobolus heterostrophus (strain C5 / ATCC 48332 / race O)</name>
    <name type="common">Southern corn leaf blight fungus</name>
    <name type="synonym">Bipolaris maydis</name>
    <dbReference type="NCBI Taxonomy" id="701091"/>
    <lineage>
        <taxon>Eukaryota</taxon>
        <taxon>Fungi</taxon>
        <taxon>Dikarya</taxon>
        <taxon>Ascomycota</taxon>
        <taxon>Pezizomycotina</taxon>
        <taxon>Dothideomycetes</taxon>
        <taxon>Pleosporomycetidae</taxon>
        <taxon>Pleosporales</taxon>
        <taxon>Pleosporineae</taxon>
        <taxon>Pleosporaceae</taxon>
        <taxon>Bipolaris</taxon>
    </lineage>
</organism>
<keyword evidence="2" id="KW-1185">Reference proteome</keyword>
<accession>M2UVI6</accession>
<evidence type="ECO:0000313" key="2">
    <source>
        <dbReference type="Proteomes" id="UP000016936"/>
    </source>
</evidence>
<dbReference type="AlphaFoldDB" id="M2UVI6"/>
<dbReference type="OrthoDB" id="10396608at2759"/>
<reference evidence="2" key="2">
    <citation type="journal article" date="2013" name="PLoS Genet.">
        <title>Comparative genome structure, secondary metabolite, and effector coding capacity across Cochliobolus pathogens.</title>
        <authorList>
            <person name="Condon B.J."/>
            <person name="Leng Y."/>
            <person name="Wu D."/>
            <person name="Bushley K.E."/>
            <person name="Ohm R.A."/>
            <person name="Otillar R."/>
            <person name="Martin J."/>
            <person name="Schackwitz W."/>
            <person name="Grimwood J."/>
            <person name="MohdZainudin N."/>
            <person name="Xue C."/>
            <person name="Wang R."/>
            <person name="Manning V.A."/>
            <person name="Dhillon B."/>
            <person name="Tu Z.J."/>
            <person name="Steffenson B.J."/>
            <person name="Salamov A."/>
            <person name="Sun H."/>
            <person name="Lowry S."/>
            <person name="LaButti K."/>
            <person name="Han J."/>
            <person name="Copeland A."/>
            <person name="Lindquist E."/>
            <person name="Barry K."/>
            <person name="Schmutz J."/>
            <person name="Baker S.E."/>
            <person name="Ciuffetti L.M."/>
            <person name="Grigoriev I.V."/>
            <person name="Zhong S."/>
            <person name="Turgeon B.G."/>
        </authorList>
    </citation>
    <scope>NUCLEOTIDE SEQUENCE [LARGE SCALE GENOMIC DNA]</scope>
    <source>
        <strain evidence="2">C5 / ATCC 48332 / race O</strain>
    </source>
</reference>
<proteinExistence type="predicted"/>
<dbReference type="OMA" id="CPRIARR"/>
<dbReference type="HOGENOM" id="CLU_138652_0_0_1"/>
<reference evidence="1 2" key="1">
    <citation type="journal article" date="2012" name="PLoS Pathog.">
        <title>Diverse lifestyles and strategies of plant pathogenesis encoded in the genomes of eighteen Dothideomycetes fungi.</title>
        <authorList>
            <person name="Ohm R.A."/>
            <person name="Feau N."/>
            <person name="Henrissat B."/>
            <person name="Schoch C.L."/>
            <person name="Horwitz B.A."/>
            <person name="Barry K.W."/>
            <person name="Condon B.J."/>
            <person name="Copeland A.C."/>
            <person name="Dhillon B."/>
            <person name="Glaser F."/>
            <person name="Hesse C.N."/>
            <person name="Kosti I."/>
            <person name="LaButti K."/>
            <person name="Lindquist E.A."/>
            <person name="Lucas S."/>
            <person name="Salamov A.A."/>
            <person name="Bradshaw R.E."/>
            <person name="Ciuffetti L."/>
            <person name="Hamelin R.C."/>
            <person name="Kema G.H.J."/>
            <person name="Lawrence C."/>
            <person name="Scott J.A."/>
            <person name="Spatafora J.W."/>
            <person name="Turgeon B.G."/>
            <person name="de Wit P.J.G.M."/>
            <person name="Zhong S."/>
            <person name="Goodwin S.B."/>
            <person name="Grigoriev I.V."/>
        </authorList>
    </citation>
    <scope>NUCLEOTIDE SEQUENCE [LARGE SCALE GENOMIC DNA]</scope>
    <source>
        <strain evidence="2">C5 / ATCC 48332 / race O</strain>
    </source>
</reference>
<protein>
    <submittedName>
        <fullName evidence="1">Uncharacterized protein</fullName>
    </submittedName>
</protein>